<dbReference type="Pfam" id="PF13289">
    <property type="entry name" value="SIR2_2"/>
    <property type="match status" value="1"/>
</dbReference>
<evidence type="ECO:0000259" key="1">
    <source>
        <dbReference type="Pfam" id="PF20720"/>
    </source>
</evidence>
<evidence type="ECO:0000313" key="3">
    <source>
        <dbReference type="Proteomes" id="UP000008723"/>
    </source>
</evidence>
<dbReference type="RefSeq" id="WP_013449597.1">
    <property type="nucleotide sequence ID" value="NC_014752.1"/>
</dbReference>
<name>E4ZA82_NEIL0</name>
<dbReference type="AlphaFoldDB" id="E4ZA82"/>
<organism evidence="2 3">
    <name type="scientific">Neisseria lactamica (strain 020-06)</name>
    <dbReference type="NCBI Taxonomy" id="489653"/>
    <lineage>
        <taxon>Bacteria</taxon>
        <taxon>Pseudomonadati</taxon>
        <taxon>Pseudomonadota</taxon>
        <taxon>Betaproteobacteria</taxon>
        <taxon>Neisseriales</taxon>
        <taxon>Neisseriaceae</taxon>
        <taxon>Neisseria</taxon>
    </lineage>
</organism>
<proteinExistence type="predicted"/>
<dbReference type="SUPFAM" id="SSF52540">
    <property type="entry name" value="P-loop containing nucleoside triphosphate hydrolases"/>
    <property type="match status" value="1"/>
</dbReference>
<accession>E4ZA82</accession>
<dbReference type="EMBL" id="FN995097">
    <property type="protein sequence ID" value="CBN88154.1"/>
    <property type="molecule type" value="Genomic_DNA"/>
</dbReference>
<dbReference type="eggNOG" id="COG1672">
    <property type="taxonomic scope" value="Bacteria"/>
</dbReference>
<dbReference type="Proteomes" id="UP000008723">
    <property type="component" value="Chromosome"/>
</dbReference>
<dbReference type="KEGG" id="nla:NLA_19530"/>
<dbReference type="Pfam" id="PF20720">
    <property type="entry name" value="nSTAND3"/>
    <property type="match status" value="1"/>
</dbReference>
<sequence>MTYEEALYHAKSGKALLFYGSGMAYDVLNMRDEKMPTGAALSHILCKESGFKEEEYHDDLEHSSQEYIEIKGDISLIKLLKEVFKTKKLPNYYAEISKTPWKSIFTTNYDNSLEISSINNGIHRNSIDLTFDPKKFPPSTENIIHINGYIESLNQNNLYSSFKLTKQSYLADQFIKNIWYKFFYTEVLASKAIFFIGYSLKSDFDIAKLFFDFNEDLKEKTFFITQKENRILDKYGTVVPIGVDKFAEDLSKIPISISQADEYIVTNFERYQKTESTPGTNISESTFKFLTIGQENQKLLEEVVLEGLEDFAINRQNTHYDLVKDFTYIFIHGDLGVGKSILAKQISISFYKNGYDIFFLKEDYYNYFDDIEYIISSTKSTKSKVLFILDLNSYSIEEYNLITTICNKIKLVEAKLIITMRDNNYDDMYSDLVFKNKVIFSKEITEINASQLSEIEFESFIKILDRNALLSNNELEEIYPNLISSNGVKNLIQHIKNDSRKQLNHLLLSLFNSDVISGKYNSIFESISKEREILEIIVCVFTLNIIGKRGIEKQLIFQLTNNNLIISSQLRHNAILKTFFFNNEGEFISPKSSLFSEFFFKKFKDSNLMIDILVQFAKKLYDLKYYKYYKSIATYANIQKMLPEERRRTSIIKFYEGIKTIQKERENPHFWLQFAIARLAYAEIETYPHLDLAKNYLDKCFELAKKRKNYTTYDFTTQLARFHILKAKSTPKEDIENIKNNIDIAINYLEHVTLKDPKRASFQQIKHLCEVIDKNLSIFKKDDLLALLNKFIIRIDSAPYSVQEEKGVRFSRKRLQKLLETLEKSI</sequence>
<gene>
    <name evidence="2" type="ordered locus">NLA_19530</name>
</gene>
<feature type="domain" description="Novel STAND NTPase 3" evidence="1">
    <location>
        <begin position="320"/>
        <end position="454"/>
    </location>
</feature>
<dbReference type="InterPro" id="IPR049050">
    <property type="entry name" value="nSTAND3"/>
</dbReference>
<dbReference type="HOGENOM" id="CLU_017124_0_0_4"/>
<protein>
    <recommendedName>
        <fullName evidence="1">Novel STAND NTPase 3 domain-containing protein</fullName>
    </recommendedName>
</protein>
<evidence type="ECO:0000313" key="2">
    <source>
        <dbReference type="EMBL" id="CBN88154.1"/>
    </source>
</evidence>
<reference evidence="2 3" key="1">
    <citation type="journal article" date="2010" name="BMC Genomics">
        <title>Independent evolution of the core and accessory gene sets in the genus Neisseria: insights gained from the genome of Neisseria lactamica isolate 020-06.</title>
        <authorList>
            <person name="Bennett J.S."/>
            <person name="Bentley S.D."/>
            <person name="Vernikos G.S."/>
            <person name="Quail M.A."/>
            <person name="Cherevach I."/>
            <person name="White B."/>
            <person name="Parkhill J."/>
            <person name="Maiden M.C."/>
        </authorList>
    </citation>
    <scope>NUCLEOTIDE SEQUENCE [LARGE SCALE GENOMIC DNA]</scope>
    <source>
        <strain evidence="2 3">020-06</strain>
    </source>
</reference>
<dbReference type="InterPro" id="IPR027417">
    <property type="entry name" value="P-loop_NTPase"/>
</dbReference>